<dbReference type="EMBL" id="BRXU01000003">
    <property type="protein sequence ID" value="GLC50460.1"/>
    <property type="molecule type" value="Genomic_DNA"/>
</dbReference>
<dbReference type="PANTHER" id="PTHR31906">
    <property type="entry name" value="PLASTID-LIPID-ASSOCIATED PROTEIN 4, CHLOROPLASTIC-RELATED"/>
    <property type="match status" value="1"/>
</dbReference>
<feature type="compositionally biased region" description="Basic and acidic residues" evidence="3">
    <location>
        <begin position="302"/>
        <end position="312"/>
    </location>
</feature>
<keyword evidence="2" id="KW-0934">Plastid</keyword>
<dbReference type="Proteomes" id="UP001165080">
    <property type="component" value="Unassembled WGS sequence"/>
</dbReference>
<feature type="region of interest" description="Disordered" evidence="3">
    <location>
        <begin position="265"/>
        <end position="399"/>
    </location>
</feature>
<evidence type="ECO:0000313" key="5">
    <source>
        <dbReference type="EMBL" id="GLC50460.1"/>
    </source>
</evidence>
<keyword evidence="6" id="KW-1185">Reference proteome</keyword>
<dbReference type="AlphaFoldDB" id="A0A9W6EZM9"/>
<feature type="region of interest" description="Disordered" evidence="3">
    <location>
        <begin position="432"/>
        <end position="480"/>
    </location>
</feature>
<evidence type="ECO:0000259" key="4">
    <source>
        <dbReference type="Pfam" id="PF04755"/>
    </source>
</evidence>
<dbReference type="Pfam" id="PF04755">
    <property type="entry name" value="PAP_fibrillin"/>
    <property type="match status" value="1"/>
</dbReference>
<protein>
    <recommendedName>
        <fullName evidence="4">Plastid lipid-associated protein/fibrillin conserved domain-containing protein</fullName>
    </recommendedName>
</protein>
<dbReference type="GO" id="GO:0009536">
    <property type="term" value="C:plastid"/>
    <property type="evidence" value="ECO:0007669"/>
    <property type="project" value="UniProtKB-SubCell"/>
</dbReference>
<organism evidence="5 6">
    <name type="scientific">Pleodorina starrii</name>
    <dbReference type="NCBI Taxonomy" id="330485"/>
    <lineage>
        <taxon>Eukaryota</taxon>
        <taxon>Viridiplantae</taxon>
        <taxon>Chlorophyta</taxon>
        <taxon>core chlorophytes</taxon>
        <taxon>Chlorophyceae</taxon>
        <taxon>CS clade</taxon>
        <taxon>Chlamydomonadales</taxon>
        <taxon>Volvocaceae</taxon>
        <taxon>Pleodorina</taxon>
    </lineage>
</organism>
<evidence type="ECO:0000256" key="1">
    <source>
        <dbReference type="ARBA" id="ARBA00004474"/>
    </source>
</evidence>
<accession>A0A9W6EZM9</accession>
<feature type="domain" description="Plastid lipid-associated protein/fibrillin conserved" evidence="4">
    <location>
        <begin position="73"/>
        <end position="174"/>
    </location>
</feature>
<comment type="subcellular location">
    <subcellularLocation>
        <location evidence="1">Plastid</location>
    </subcellularLocation>
</comment>
<evidence type="ECO:0000313" key="6">
    <source>
        <dbReference type="Proteomes" id="UP001165080"/>
    </source>
</evidence>
<feature type="compositionally biased region" description="Acidic residues" evidence="3">
    <location>
        <begin position="265"/>
        <end position="276"/>
    </location>
</feature>
<feature type="compositionally biased region" description="Low complexity" evidence="3">
    <location>
        <begin position="315"/>
        <end position="334"/>
    </location>
</feature>
<comment type="caution">
    <text evidence="5">The sequence shown here is derived from an EMBL/GenBank/DDBJ whole genome shotgun (WGS) entry which is preliminary data.</text>
</comment>
<dbReference type="OrthoDB" id="45035at2759"/>
<dbReference type="InterPro" id="IPR039633">
    <property type="entry name" value="PAP"/>
</dbReference>
<name>A0A9W6EZM9_9CHLO</name>
<gene>
    <name evidence="5" type="primary">PLEST000072</name>
    <name evidence="5" type="ORF">PLESTB_000381600</name>
</gene>
<reference evidence="5 6" key="1">
    <citation type="journal article" date="2023" name="Commun. Biol.">
        <title>Reorganization of the ancestral sex-determining regions during the evolution of trioecy in Pleodorina starrii.</title>
        <authorList>
            <person name="Takahashi K."/>
            <person name="Suzuki S."/>
            <person name="Kawai-Toyooka H."/>
            <person name="Yamamoto K."/>
            <person name="Hamaji T."/>
            <person name="Ootsuki R."/>
            <person name="Yamaguchi H."/>
            <person name="Kawachi M."/>
            <person name="Higashiyama T."/>
            <person name="Nozaki H."/>
        </authorList>
    </citation>
    <scope>NUCLEOTIDE SEQUENCE [LARGE SCALE GENOMIC DNA]</scope>
    <source>
        <strain evidence="5 6">NIES-4479</strain>
    </source>
</reference>
<evidence type="ECO:0000256" key="2">
    <source>
        <dbReference type="ARBA" id="ARBA00022640"/>
    </source>
</evidence>
<evidence type="ECO:0000256" key="3">
    <source>
        <dbReference type="SAM" id="MobiDB-lite"/>
    </source>
</evidence>
<feature type="compositionally biased region" description="Basic and acidic residues" evidence="3">
    <location>
        <begin position="448"/>
        <end position="459"/>
    </location>
</feature>
<dbReference type="InterPro" id="IPR006843">
    <property type="entry name" value="PAP/fibrillin_dom"/>
</dbReference>
<feature type="compositionally biased region" description="Basic and acidic residues" evidence="3">
    <location>
        <begin position="355"/>
        <end position="399"/>
    </location>
</feature>
<feature type="compositionally biased region" description="Basic and acidic residues" evidence="3">
    <location>
        <begin position="469"/>
        <end position="480"/>
    </location>
</feature>
<proteinExistence type="predicted"/>
<sequence length="507" mass="54718">MQSLLQRRTVGANAFARTAPSTRPVRVCKRIVNARSGKASRRATVECQAFFNFFTPKPAAPVSLVDPRAKPLVEQLIGLTSGTDAGAKASPAQKEEIAEVITELSRYCIKNPLKSDFLFGEWKVLFSSKPTAVGGPLRSGAGPAVFSGQSAKQIIEAPNKIVNNVTYKTLGFLPGFSRQYGTIEPVSADTFILNITDGEISAGLGGPIKKTFNIKRTIKILYLDDELRVAQFLPSADLPDTEADENGGRSGEDVVFVFQRITEEAEDEAQADDGEGAEQASKPAPFFGGGRKLESAATVAERQVRQQLKEQRGGSSKLAVAPAKAAGGSAKVAVAPPPRPGTQRGRKQPVEEVIEDPRERRRREQEEERARKAAEAEAKAAEAKAARERAEAERQAEREKQVAIKDLLVRLANEIKERQAEAREALKELKEVEKSTASGLKESQAARARLEEAEGDVKSISEQLTAAEGSRKEADKATRDAKELVVGAEKALRAAFAKAAPVIAGRK</sequence>